<comment type="caution">
    <text evidence="2">The sequence shown here is derived from an EMBL/GenBank/DDBJ whole genome shotgun (WGS) entry which is preliminary data.</text>
</comment>
<dbReference type="Proteomes" id="UP000295818">
    <property type="component" value="Unassembled WGS sequence"/>
</dbReference>
<gene>
    <name evidence="2" type="ORF">EV644_103187</name>
</gene>
<organism evidence="2 3">
    <name type="scientific">Kribbella orskensis</name>
    <dbReference type="NCBI Taxonomy" id="2512216"/>
    <lineage>
        <taxon>Bacteria</taxon>
        <taxon>Bacillati</taxon>
        <taxon>Actinomycetota</taxon>
        <taxon>Actinomycetes</taxon>
        <taxon>Propionibacteriales</taxon>
        <taxon>Kribbellaceae</taxon>
        <taxon>Kribbella</taxon>
    </lineage>
</organism>
<keyword evidence="1" id="KW-1133">Transmembrane helix</keyword>
<evidence type="ECO:0000313" key="3">
    <source>
        <dbReference type="Proteomes" id="UP000295818"/>
    </source>
</evidence>
<name>A0ABY2BPC8_9ACTN</name>
<evidence type="ECO:0000256" key="1">
    <source>
        <dbReference type="SAM" id="Phobius"/>
    </source>
</evidence>
<proteinExistence type="predicted"/>
<accession>A0ABY2BPC8</accession>
<keyword evidence="1" id="KW-0472">Membrane</keyword>
<protein>
    <recommendedName>
        <fullName evidence="4">DUF3800 domain-containing protein</fullName>
    </recommendedName>
</protein>
<evidence type="ECO:0000313" key="2">
    <source>
        <dbReference type="EMBL" id="TCO27488.1"/>
    </source>
</evidence>
<feature type="transmembrane region" description="Helical" evidence="1">
    <location>
        <begin position="14"/>
        <end position="34"/>
    </location>
</feature>
<keyword evidence="3" id="KW-1185">Reference proteome</keyword>
<reference evidence="2 3" key="1">
    <citation type="journal article" date="2015" name="Stand. Genomic Sci.">
        <title>Genomic Encyclopedia of Bacterial and Archaeal Type Strains, Phase III: the genomes of soil and plant-associated and newly described type strains.</title>
        <authorList>
            <person name="Whitman W.B."/>
            <person name="Woyke T."/>
            <person name="Klenk H.P."/>
            <person name="Zhou Y."/>
            <person name="Lilburn T.G."/>
            <person name="Beck B.J."/>
            <person name="De Vos P."/>
            <person name="Vandamme P."/>
            <person name="Eisen J.A."/>
            <person name="Garrity G."/>
            <person name="Hugenholtz P."/>
            <person name="Kyrpides N.C."/>
        </authorList>
    </citation>
    <scope>NUCLEOTIDE SEQUENCE [LARGE SCALE GENOMIC DNA]</scope>
    <source>
        <strain evidence="2 3">VKM Ac-2538</strain>
    </source>
</reference>
<dbReference type="EMBL" id="SLWM01000003">
    <property type="protein sequence ID" value="TCO27488.1"/>
    <property type="molecule type" value="Genomic_DNA"/>
</dbReference>
<evidence type="ECO:0008006" key="4">
    <source>
        <dbReference type="Google" id="ProtNLM"/>
    </source>
</evidence>
<keyword evidence="1" id="KW-0812">Transmembrane</keyword>
<dbReference type="RefSeq" id="WP_132190066.1">
    <property type="nucleotide sequence ID" value="NZ_SLWM01000003.1"/>
</dbReference>
<sequence>MASHAYVDESSRSGYLLCAVVILPADVTAIRRTLRTLCKPGQRRVHMKHESDGRRREILSAVSQLDAQTLVYRAVLNGRSERRAQDECFRTMVPDLLEKFAVGRMVVESCDQDHQDNQVIREVLSDRPAGHRLTYLHSAPASEPLLWLPDIMAWAVGRGGDWKRRCGQGLLDVRDVGP</sequence>